<dbReference type="EMBL" id="JAFEMO010000001">
    <property type="protein sequence ID" value="KAH7577933.1"/>
    <property type="molecule type" value="Genomic_DNA"/>
</dbReference>
<evidence type="ECO:0000256" key="3">
    <source>
        <dbReference type="SAM" id="MobiDB-lite"/>
    </source>
</evidence>
<dbReference type="Pfam" id="PF01535">
    <property type="entry name" value="PPR"/>
    <property type="match status" value="2"/>
</dbReference>
<feature type="region of interest" description="Disordered" evidence="3">
    <location>
        <begin position="220"/>
        <end position="246"/>
    </location>
</feature>
<evidence type="ECO:0000256" key="1">
    <source>
        <dbReference type="ARBA" id="ARBA00022737"/>
    </source>
</evidence>
<dbReference type="InterPro" id="IPR002885">
    <property type="entry name" value="PPR_rpt"/>
</dbReference>
<accession>A0ABQ8IML6</accession>
<dbReference type="Gene3D" id="1.25.40.10">
    <property type="entry name" value="Tetratricopeptide repeat domain"/>
    <property type="match status" value="1"/>
</dbReference>
<dbReference type="InterPro" id="IPR011990">
    <property type="entry name" value="TPR-like_helical_dom_sf"/>
</dbReference>
<keyword evidence="5" id="KW-1185">Reference proteome</keyword>
<dbReference type="Proteomes" id="UP000827721">
    <property type="component" value="Unassembled WGS sequence"/>
</dbReference>
<dbReference type="NCBIfam" id="TIGR00756">
    <property type="entry name" value="PPR"/>
    <property type="match status" value="1"/>
</dbReference>
<feature type="repeat" description="PPR" evidence="2">
    <location>
        <begin position="78"/>
        <end position="112"/>
    </location>
</feature>
<evidence type="ECO:0000313" key="5">
    <source>
        <dbReference type="Proteomes" id="UP000827721"/>
    </source>
</evidence>
<sequence>MSGPPPRNSNSSSSLLLLPRTLLAISSKSPADFRRFRRRLKVPLSVNAATLLISFLGKAGMVDKSLVVYNELDEDARNTHIRNVLIDLLLRDGRVDSAFNVLDEMLDRESEFPPNDVTGDIIFYWLTKKRRSGRDFSDEEVIGLVTKFGEHGVFPNTIWLGGRRGCNCCRMDSEKGEKSGESGNGGAGKTMSETEAEALKKCLEENKGEDKRHSICKSKVEAFQSTSSPPKKPLGPMLRSGSLTDV</sequence>
<proteinExistence type="predicted"/>
<name>A0ABQ8IML6_9ROSI</name>
<evidence type="ECO:0000313" key="4">
    <source>
        <dbReference type="EMBL" id="KAH7577933.1"/>
    </source>
</evidence>
<evidence type="ECO:0008006" key="6">
    <source>
        <dbReference type="Google" id="ProtNLM"/>
    </source>
</evidence>
<comment type="caution">
    <text evidence="4">The sequence shown here is derived from an EMBL/GenBank/DDBJ whole genome shotgun (WGS) entry which is preliminary data.</text>
</comment>
<evidence type="ECO:0000256" key="2">
    <source>
        <dbReference type="PROSITE-ProRule" id="PRU00708"/>
    </source>
</evidence>
<gene>
    <name evidence="4" type="ORF">JRO89_XS01G0317800</name>
</gene>
<feature type="region of interest" description="Disordered" evidence="3">
    <location>
        <begin position="174"/>
        <end position="194"/>
    </location>
</feature>
<dbReference type="PROSITE" id="PS51375">
    <property type="entry name" value="PPR"/>
    <property type="match status" value="1"/>
</dbReference>
<protein>
    <recommendedName>
        <fullName evidence="6">Pentatricopeptide repeat-containing protein</fullName>
    </recommendedName>
</protein>
<organism evidence="4 5">
    <name type="scientific">Xanthoceras sorbifolium</name>
    <dbReference type="NCBI Taxonomy" id="99658"/>
    <lineage>
        <taxon>Eukaryota</taxon>
        <taxon>Viridiplantae</taxon>
        <taxon>Streptophyta</taxon>
        <taxon>Embryophyta</taxon>
        <taxon>Tracheophyta</taxon>
        <taxon>Spermatophyta</taxon>
        <taxon>Magnoliopsida</taxon>
        <taxon>eudicotyledons</taxon>
        <taxon>Gunneridae</taxon>
        <taxon>Pentapetalae</taxon>
        <taxon>rosids</taxon>
        <taxon>malvids</taxon>
        <taxon>Sapindales</taxon>
        <taxon>Sapindaceae</taxon>
        <taxon>Xanthoceroideae</taxon>
        <taxon>Xanthoceras</taxon>
    </lineage>
</organism>
<dbReference type="PANTHER" id="PTHR36856">
    <property type="entry name" value="OS07G0175200 PROTEIN"/>
    <property type="match status" value="1"/>
</dbReference>
<reference evidence="4 5" key="1">
    <citation type="submission" date="2021-02" db="EMBL/GenBank/DDBJ databases">
        <title>Plant Genome Project.</title>
        <authorList>
            <person name="Zhang R.-G."/>
        </authorList>
    </citation>
    <scope>NUCLEOTIDE SEQUENCE [LARGE SCALE GENOMIC DNA]</scope>
    <source>
        <tissue evidence="4">Leaves</tissue>
    </source>
</reference>
<dbReference type="PANTHER" id="PTHR36856:SF2">
    <property type="match status" value="1"/>
</dbReference>
<keyword evidence="1" id="KW-0677">Repeat</keyword>